<organism evidence="1">
    <name type="scientific">marine sediment metagenome</name>
    <dbReference type="NCBI Taxonomy" id="412755"/>
    <lineage>
        <taxon>unclassified sequences</taxon>
        <taxon>metagenomes</taxon>
        <taxon>ecological metagenomes</taxon>
    </lineage>
</organism>
<gene>
    <name evidence="1" type="ORF">LCGC14_1204120</name>
</gene>
<proteinExistence type="predicted"/>
<sequence>MPKVAYIRKRFSPAVQAAIDQAGEIIDTYRAQGFVLTLRQLYYQFVSRGLLANRDRNYKNLGNWISDARLAGLIDWYSIEDRGRNL</sequence>
<dbReference type="EMBL" id="LAZR01006213">
    <property type="protein sequence ID" value="KKM93883.1"/>
    <property type="molecule type" value="Genomic_DNA"/>
</dbReference>
<comment type="caution">
    <text evidence="1">The sequence shown here is derived from an EMBL/GenBank/DDBJ whole genome shotgun (WGS) entry which is preliminary data.</text>
</comment>
<name>A0A0F9LKF6_9ZZZZ</name>
<feature type="non-terminal residue" evidence="1">
    <location>
        <position position="86"/>
    </location>
</feature>
<protein>
    <submittedName>
        <fullName evidence="1">Uncharacterized protein</fullName>
    </submittedName>
</protein>
<evidence type="ECO:0000313" key="1">
    <source>
        <dbReference type="EMBL" id="KKM93883.1"/>
    </source>
</evidence>
<reference evidence="1" key="1">
    <citation type="journal article" date="2015" name="Nature">
        <title>Complex archaea that bridge the gap between prokaryotes and eukaryotes.</title>
        <authorList>
            <person name="Spang A."/>
            <person name="Saw J.H."/>
            <person name="Jorgensen S.L."/>
            <person name="Zaremba-Niedzwiedzka K."/>
            <person name="Martijn J."/>
            <person name="Lind A.E."/>
            <person name="van Eijk R."/>
            <person name="Schleper C."/>
            <person name="Guy L."/>
            <person name="Ettema T.J."/>
        </authorList>
    </citation>
    <scope>NUCLEOTIDE SEQUENCE</scope>
</reference>
<dbReference type="AlphaFoldDB" id="A0A0F9LKF6"/>
<accession>A0A0F9LKF6</accession>